<keyword evidence="1" id="KW-0347">Helicase</keyword>
<gene>
    <name evidence="1" type="primary">AVEN_145968_1</name>
    <name evidence="1" type="ORF">TNCV_2580211</name>
</gene>
<proteinExistence type="predicted"/>
<protein>
    <submittedName>
        <fullName evidence="1">ATP-dependent DNA helicase</fullName>
    </submittedName>
</protein>
<evidence type="ECO:0000313" key="2">
    <source>
        <dbReference type="Proteomes" id="UP000887159"/>
    </source>
</evidence>
<accession>A0A8X6VHY8</accession>
<dbReference type="EMBL" id="BMAU01021279">
    <property type="protein sequence ID" value="GFY07989.1"/>
    <property type="molecule type" value="Genomic_DNA"/>
</dbReference>
<name>A0A8X6VHY8_TRICX</name>
<keyword evidence="1" id="KW-0547">Nucleotide-binding</keyword>
<dbReference type="GO" id="GO:0004386">
    <property type="term" value="F:helicase activity"/>
    <property type="evidence" value="ECO:0007669"/>
    <property type="project" value="UniProtKB-KW"/>
</dbReference>
<keyword evidence="1" id="KW-0378">Hydrolase</keyword>
<reference evidence="1" key="1">
    <citation type="submission" date="2020-08" db="EMBL/GenBank/DDBJ databases">
        <title>Multicomponent nature underlies the extraordinary mechanical properties of spider dragline silk.</title>
        <authorList>
            <person name="Kono N."/>
            <person name="Nakamura H."/>
            <person name="Mori M."/>
            <person name="Yoshida Y."/>
            <person name="Ohtoshi R."/>
            <person name="Malay A.D."/>
            <person name="Moran D.A.P."/>
            <person name="Tomita M."/>
            <person name="Numata K."/>
            <person name="Arakawa K."/>
        </authorList>
    </citation>
    <scope>NUCLEOTIDE SEQUENCE</scope>
</reference>
<organism evidence="1 2">
    <name type="scientific">Trichonephila clavipes</name>
    <name type="common">Golden silk orbweaver</name>
    <name type="synonym">Nephila clavipes</name>
    <dbReference type="NCBI Taxonomy" id="2585209"/>
    <lineage>
        <taxon>Eukaryota</taxon>
        <taxon>Metazoa</taxon>
        <taxon>Ecdysozoa</taxon>
        <taxon>Arthropoda</taxon>
        <taxon>Chelicerata</taxon>
        <taxon>Arachnida</taxon>
        <taxon>Araneae</taxon>
        <taxon>Araneomorphae</taxon>
        <taxon>Entelegynae</taxon>
        <taxon>Araneoidea</taxon>
        <taxon>Nephilidae</taxon>
        <taxon>Trichonephila</taxon>
    </lineage>
</organism>
<dbReference type="AlphaFoldDB" id="A0A8X6VHY8"/>
<evidence type="ECO:0000313" key="1">
    <source>
        <dbReference type="EMBL" id="GFY07989.1"/>
    </source>
</evidence>
<sequence length="170" mass="19380">MLLVNVPGPRSFQKLKIVDGVTHATFRSAWRALNLLESDQQWDISINDACNTAHPNQIRALFEIILTSCFPSPPTELWERYRSHMAEDILHRVRLENGNMVMEFREGIYNETLINIEDKCLTIANKVLIQLGMAASTRTEIGSFDVDLHREQSSPTSVISSFMSIQTFLN</sequence>
<dbReference type="Proteomes" id="UP000887159">
    <property type="component" value="Unassembled WGS sequence"/>
</dbReference>
<keyword evidence="1" id="KW-0067">ATP-binding</keyword>
<keyword evidence="2" id="KW-1185">Reference proteome</keyword>
<comment type="caution">
    <text evidence="1">The sequence shown here is derived from an EMBL/GenBank/DDBJ whole genome shotgun (WGS) entry which is preliminary data.</text>
</comment>